<accession>A0ABN3PJQ2</accession>
<name>A0ABN3PJQ2_9ACTN</name>
<reference evidence="2 3" key="1">
    <citation type="journal article" date="2019" name="Int. J. Syst. Evol. Microbiol.">
        <title>The Global Catalogue of Microorganisms (GCM) 10K type strain sequencing project: providing services to taxonomists for standard genome sequencing and annotation.</title>
        <authorList>
            <consortium name="The Broad Institute Genomics Platform"/>
            <consortium name="The Broad Institute Genome Sequencing Center for Infectious Disease"/>
            <person name="Wu L."/>
            <person name="Ma J."/>
        </authorList>
    </citation>
    <scope>NUCLEOTIDE SEQUENCE [LARGE SCALE GENOMIC DNA]</scope>
    <source>
        <strain evidence="2 3">JCM 6833</strain>
    </source>
</reference>
<evidence type="ECO:0000256" key="1">
    <source>
        <dbReference type="SAM" id="MobiDB-lite"/>
    </source>
</evidence>
<keyword evidence="3" id="KW-1185">Reference proteome</keyword>
<comment type="caution">
    <text evidence="2">The sequence shown here is derived from an EMBL/GenBank/DDBJ whole genome shotgun (WGS) entry which is preliminary data.</text>
</comment>
<feature type="region of interest" description="Disordered" evidence="1">
    <location>
        <begin position="128"/>
        <end position="151"/>
    </location>
</feature>
<organism evidence="2 3">
    <name type="scientific">Actinomadura fulvescens</name>
    <dbReference type="NCBI Taxonomy" id="46160"/>
    <lineage>
        <taxon>Bacteria</taxon>
        <taxon>Bacillati</taxon>
        <taxon>Actinomycetota</taxon>
        <taxon>Actinomycetes</taxon>
        <taxon>Streptosporangiales</taxon>
        <taxon>Thermomonosporaceae</taxon>
        <taxon>Actinomadura</taxon>
    </lineage>
</organism>
<evidence type="ECO:0000313" key="2">
    <source>
        <dbReference type="EMBL" id="GAA2590053.1"/>
    </source>
</evidence>
<dbReference type="RefSeq" id="WP_344540372.1">
    <property type="nucleotide sequence ID" value="NZ_BAAATD010000002.1"/>
</dbReference>
<protein>
    <submittedName>
        <fullName evidence="2">Uncharacterized protein</fullName>
    </submittedName>
</protein>
<dbReference type="EMBL" id="BAAATD010000002">
    <property type="protein sequence ID" value="GAA2590053.1"/>
    <property type="molecule type" value="Genomic_DNA"/>
</dbReference>
<feature type="compositionally biased region" description="Basic and acidic residues" evidence="1">
    <location>
        <begin position="135"/>
        <end position="144"/>
    </location>
</feature>
<sequence length="198" mass="21382">MFSWHASVEGLDATFGQPLHGLDLSFLGGRLSPEVHVDLEECLRASLQAAENKLRPGQGSTMLTPSGVALTGSGSLTVLSDYEVDFAYDDEAVGKALTNMFRSIVSDAADLRCMALNYYVRMKDPMDGGGPQDVSMRRSTDWQDRAAGTPPGSVEAVTVDLEHRAGVAFAVFMPYAWQRSALLVGDLIAAPARRQVWS</sequence>
<evidence type="ECO:0000313" key="3">
    <source>
        <dbReference type="Proteomes" id="UP001501509"/>
    </source>
</evidence>
<proteinExistence type="predicted"/>
<gene>
    <name evidence="2" type="ORF">GCM10010411_23680</name>
</gene>
<dbReference type="Proteomes" id="UP001501509">
    <property type="component" value="Unassembled WGS sequence"/>
</dbReference>